<dbReference type="eggNOG" id="KOG2342">
    <property type="taxonomic scope" value="Eukaryota"/>
</dbReference>
<comment type="caution">
    <text evidence="1">The sequence shown here is derived from an EMBL/GenBank/DDBJ whole genome shotgun (WGS) entry which is preliminary data.</text>
</comment>
<dbReference type="OMA" id="WPKIIDG"/>
<dbReference type="GeneID" id="9526333"/>
<dbReference type="InterPro" id="IPR008551">
    <property type="entry name" value="TANGO2"/>
</dbReference>
<dbReference type="GO" id="GO:0009306">
    <property type="term" value="P:protein secretion"/>
    <property type="evidence" value="ECO:0007669"/>
    <property type="project" value="TreeGrafter"/>
</dbReference>
<dbReference type="RefSeq" id="XP_003016856.1">
    <property type="nucleotide sequence ID" value="XM_003016810.1"/>
</dbReference>
<evidence type="ECO:0000313" key="2">
    <source>
        <dbReference type="Proteomes" id="UP000008866"/>
    </source>
</evidence>
<protein>
    <submittedName>
        <fullName evidence="1">DUF833 domain protein</fullName>
    </submittedName>
</protein>
<dbReference type="AlphaFoldDB" id="D4ALF2"/>
<name>D4ALF2_ARTBC</name>
<accession>D4ALF2</accession>
<proteinExistence type="predicted"/>
<reference evidence="2" key="1">
    <citation type="journal article" date="2011" name="Genome Biol.">
        <title>Comparative and functional genomics provide insights into the pathogenicity of dermatophytic fungi.</title>
        <authorList>
            <person name="Burmester A."/>
            <person name="Shelest E."/>
            <person name="Gloeckner G."/>
            <person name="Heddergott C."/>
            <person name="Schindler S."/>
            <person name="Staib P."/>
            <person name="Heidel A."/>
            <person name="Felder M."/>
            <person name="Petzold A."/>
            <person name="Szafranski K."/>
            <person name="Feuermann M."/>
            <person name="Pedruzzi I."/>
            <person name="Priebe S."/>
            <person name="Groth M."/>
            <person name="Winkler R."/>
            <person name="Li W."/>
            <person name="Kniemeyer O."/>
            <person name="Schroeckh V."/>
            <person name="Hertweck C."/>
            <person name="Hube B."/>
            <person name="White T.C."/>
            <person name="Platzer M."/>
            <person name="Guthke R."/>
            <person name="Heitman J."/>
            <person name="Woestemeyer J."/>
            <person name="Zipfel P.F."/>
            <person name="Monod M."/>
            <person name="Brakhage A.A."/>
        </authorList>
    </citation>
    <scope>NUCLEOTIDE SEQUENCE [LARGE SCALE GENOMIC DNA]</scope>
    <source>
        <strain evidence="2">ATCC MYA-4681 / CBS 112371</strain>
    </source>
</reference>
<dbReference type="KEGG" id="abe:ARB_05149"/>
<dbReference type="EMBL" id="ABSU01000002">
    <property type="protein sequence ID" value="EFE36211.1"/>
    <property type="molecule type" value="Genomic_DNA"/>
</dbReference>
<dbReference type="Proteomes" id="UP000008866">
    <property type="component" value="Unassembled WGS sequence"/>
</dbReference>
<dbReference type="GO" id="GO:0005794">
    <property type="term" value="C:Golgi apparatus"/>
    <property type="evidence" value="ECO:0007669"/>
    <property type="project" value="TreeGrafter"/>
</dbReference>
<keyword evidence="2" id="KW-1185">Reference proteome</keyword>
<gene>
    <name evidence="1" type="ORF">ARB_05149</name>
</gene>
<sequence length="367" mass="40521">MQVTGDDVLEWSDNLKCKNSDYISLFLPGGDKYPSAIVYHVHSSDLDRSSGLSSDPHQQQRRTFPVPTQLIHTSKNRQLTCTQEYLRRPTSAADWWAEPNSHVLGSRDLAREVHGTWMGVTKQGRLAVLTNYRENTPESVVGLRSRGSIINGFLVLPPDSPMTAQQYIEELVAGGEGQAAGGFSLACGDVMGPLGIVSNRASAGDEIPWIATGRNQTVGLSNTAFGDRSWPKILEGERLVKEALQKSYAKQESESELIERLLGVLSTDTLPRLHDRATLEEYIPFLSESIFIPAVGDPDEGVDAVVSHGAEAHTLYLKGMYGTQKQTVILVEESGRVKFFERTLYGDDARKIPVGEGDREFEFVVER</sequence>
<dbReference type="HOGENOM" id="CLU_047037_0_2_1"/>
<organism evidence="1 2">
    <name type="scientific">Arthroderma benhamiae (strain ATCC MYA-4681 / CBS 112371)</name>
    <name type="common">Trichophyton mentagrophytes</name>
    <dbReference type="NCBI Taxonomy" id="663331"/>
    <lineage>
        <taxon>Eukaryota</taxon>
        <taxon>Fungi</taxon>
        <taxon>Dikarya</taxon>
        <taxon>Ascomycota</taxon>
        <taxon>Pezizomycotina</taxon>
        <taxon>Eurotiomycetes</taxon>
        <taxon>Eurotiomycetidae</taxon>
        <taxon>Onygenales</taxon>
        <taxon>Arthrodermataceae</taxon>
        <taxon>Trichophyton</taxon>
    </lineage>
</organism>
<dbReference type="GO" id="GO:0007030">
    <property type="term" value="P:Golgi organization"/>
    <property type="evidence" value="ECO:0007669"/>
    <property type="project" value="TreeGrafter"/>
</dbReference>
<dbReference type="Pfam" id="PF05742">
    <property type="entry name" value="TANGO2"/>
    <property type="match status" value="1"/>
</dbReference>
<dbReference type="PANTHER" id="PTHR17985:SF8">
    <property type="entry name" value="TRANSPORT AND GOLGI ORGANIZATION PROTEIN 2 HOMOLOG"/>
    <property type="match status" value="1"/>
</dbReference>
<evidence type="ECO:0000313" key="1">
    <source>
        <dbReference type="EMBL" id="EFE36211.1"/>
    </source>
</evidence>
<dbReference type="PANTHER" id="PTHR17985">
    <property type="entry name" value="SER/THR-RICH PROTEIN T10 IN DGCR REGION"/>
    <property type="match status" value="1"/>
</dbReference>